<organism evidence="1 2">
    <name type="scientific">Segatella maculosa OT 289</name>
    <dbReference type="NCBI Taxonomy" id="999422"/>
    <lineage>
        <taxon>Bacteria</taxon>
        <taxon>Pseudomonadati</taxon>
        <taxon>Bacteroidota</taxon>
        <taxon>Bacteroidia</taxon>
        <taxon>Bacteroidales</taxon>
        <taxon>Prevotellaceae</taxon>
        <taxon>Segatella</taxon>
    </lineage>
</organism>
<comment type="caution">
    <text evidence="1">The sequence shown here is derived from an EMBL/GenBank/DDBJ whole genome shotgun (WGS) entry which is preliminary data.</text>
</comment>
<proteinExistence type="predicted"/>
<dbReference type="PATRIC" id="fig|999422.3.peg.49"/>
<reference evidence="1 2" key="1">
    <citation type="submission" date="2011-12" db="EMBL/GenBank/DDBJ databases">
        <title>The Genome Sequence of Prevotella maculosa OT 289.</title>
        <authorList>
            <consortium name="The Broad Institute Genome Sequencing Platform"/>
            <person name="Earl A."/>
            <person name="Ward D."/>
            <person name="Feldgarden M."/>
            <person name="Gevers D."/>
            <person name="Izard J."/>
            <person name="Blanton J.M."/>
            <person name="Mathney J."/>
            <person name="Tanner A.C."/>
            <person name="Dewhirst F.E."/>
            <person name="Young S.K."/>
            <person name="Zeng Q."/>
            <person name="Gargeya S."/>
            <person name="Fitzgerald M."/>
            <person name="Haas B."/>
            <person name="Abouelleil A."/>
            <person name="Alvarado L."/>
            <person name="Arachchi H.M."/>
            <person name="Berlin A."/>
            <person name="Chapman S.B."/>
            <person name="Gearin G."/>
            <person name="Goldberg J."/>
            <person name="Griggs A."/>
            <person name="Gujja S."/>
            <person name="Hansen M."/>
            <person name="Heiman D."/>
            <person name="Howarth C."/>
            <person name="Larimer J."/>
            <person name="Lui A."/>
            <person name="MacDonald P.J.P."/>
            <person name="McCowen C."/>
            <person name="Montmayeur A."/>
            <person name="Murphy C."/>
            <person name="Neiman D."/>
            <person name="Pearson M."/>
            <person name="Priest M."/>
            <person name="Roberts A."/>
            <person name="Saif S."/>
            <person name="Shea T."/>
            <person name="Sisk P."/>
            <person name="Stolte C."/>
            <person name="Sykes S."/>
            <person name="Wortman J."/>
            <person name="Nusbaum C."/>
            <person name="Birren B."/>
        </authorList>
    </citation>
    <scope>NUCLEOTIDE SEQUENCE [LARGE SCALE GENOMIC DNA]</scope>
    <source>
        <strain evidence="1 2">OT 289</strain>
    </source>
</reference>
<keyword evidence="2" id="KW-1185">Reference proteome</keyword>
<dbReference type="RefSeq" id="WP_008563615.1">
    <property type="nucleotide sequence ID" value="NZ_JH594500.1"/>
</dbReference>
<evidence type="ECO:0000313" key="2">
    <source>
        <dbReference type="Proteomes" id="UP000003167"/>
    </source>
</evidence>
<evidence type="ECO:0000313" key="1">
    <source>
        <dbReference type="EMBL" id="EHO74955.1"/>
    </source>
</evidence>
<accession>H1HIQ6</accession>
<dbReference type="AlphaFoldDB" id="H1HIQ6"/>
<gene>
    <name evidence="1" type="ORF">HMPREF9944_00050</name>
</gene>
<dbReference type="OrthoDB" id="9802247at2"/>
<dbReference type="HOGENOM" id="CLU_610925_0_0_10"/>
<dbReference type="Proteomes" id="UP000003167">
    <property type="component" value="Unassembled WGS sequence"/>
</dbReference>
<protein>
    <submittedName>
        <fullName evidence="1">Uncharacterized protein</fullName>
    </submittedName>
</protein>
<name>H1HIQ6_9BACT</name>
<dbReference type="EMBL" id="AGEK01000003">
    <property type="protein sequence ID" value="EHO74955.1"/>
    <property type="molecule type" value="Genomic_DNA"/>
</dbReference>
<sequence length="448" mass="51923">MANKFIIKGIRKFNEQKVIENTLMLINKGDDNEVKRRYNEPTCGEVESYTLMIEGLSIQGITIKQMIGGCVIVELPWLASEADVRLCYACLNAIKKTHRASRITEEDEKDAKFSDIDAQEAWCQRSHNMEELLRRGEIVVITGVTRDFHLDPSKYDGKGVTDVFNDFATLQWTNLNAVNVREEKRHITDDEELSSIRVVDNAEDVFIGACRYVGMMRGNTCRMIVFEDFCELMKGQEGFQRVDAAQILLGKMEEDVWNNLFDEAQGILRDNFRKTFIMRWNSDISNYKLSEFEDAMGDFFDEGFYYDWSIWDYQKAHVGDRFYMIRTGEGKEGVVMRGTIIGTPYPDEDWSGRGRKVYYIRMSLSHMVHPEKTPLLLTVEDLNKGVPGFNWNNGHSGEMLNDELAFQLEEVWHNYVEHVHQTAIDEKIDGKDLNSVYKEKGWKATEIY</sequence>